<reference evidence="4 5" key="1">
    <citation type="submission" date="2014-07" db="EMBL/GenBank/DDBJ databases">
        <title>Genomic and transcriptomic analysis on Apis cerana provide comprehensive insights into honey bee biology.</title>
        <authorList>
            <person name="Diao Q."/>
            <person name="Sun L."/>
            <person name="Zheng H."/>
            <person name="Zheng H."/>
            <person name="Xu S."/>
            <person name="Wang S."/>
            <person name="Zeng Z."/>
            <person name="Hu F."/>
            <person name="Su S."/>
            <person name="Wu J."/>
        </authorList>
    </citation>
    <scope>NUCLEOTIDE SEQUENCE [LARGE SCALE GENOMIC DNA]</scope>
    <source>
        <tissue evidence="4">Pupae without intestine</tissue>
    </source>
</reference>
<evidence type="ECO:0000256" key="1">
    <source>
        <dbReference type="ARBA" id="ARBA00023136"/>
    </source>
</evidence>
<keyword evidence="2" id="KW-0576">Peroxisome</keyword>
<sequence length="223" mass="26374">MNIALISEYLETYQGRDKFLKTLSYMAKFATLGVSSNETNKKLKIFSNQMNECRMILRLLNDIPMIHYAMKYKWKKEESDWMIRYAELIQILIDIIFCPIEHIFWAGKHELIKINNELWDNATTWLWIISLQLSLLKSLRKIKFNNYKIHLSEINYNTRLTLKTINKQKWNELLTCIRLILDISYAVSYLPSGILWAGQLKTWHIGVLGSLSSLIGLYQTFNK</sequence>
<dbReference type="Proteomes" id="UP000242457">
    <property type="component" value="Unassembled WGS sequence"/>
</dbReference>
<dbReference type="AlphaFoldDB" id="A0A2A3EBS1"/>
<keyword evidence="1" id="KW-0472">Membrane</keyword>
<comment type="subcellular location">
    <subcellularLocation>
        <location evidence="3">Peroxisome membrane</location>
    </subcellularLocation>
</comment>
<dbReference type="GO" id="GO:0016559">
    <property type="term" value="P:peroxisome fission"/>
    <property type="evidence" value="ECO:0007669"/>
    <property type="project" value="InterPro"/>
</dbReference>
<accession>A0A2A3EBS1</accession>
<evidence type="ECO:0000256" key="3">
    <source>
        <dbReference type="ARBA" id="ARBA00046271"/>
    </source>
</evidence>
<dbReference type="Pfam" id="PF05648">
    <property type="entry name" value="PEX11"/>
    <property type="match status" value="1"/>
</dbReference>
<dbReference type="PANTHER" id="PTHR20990:SF1">
    <property type="entry name" value="PEROXISOMAL MEMBRANE PROTEIN 11C"/>
    <property type="match status" value="1"/>
</dbReference>
<keyword evidence="5" id="KW-1185">Reference proteome</keyword>
<dbReference type="OrthoDB" id="10005898at2759"/>
<protein>
    <submittedName>
        <fullName evidence="4">Peroxisomal membrane protein</fullName>
    </submittedName>
</protein>
<name>A0A2A3EBS1_APICC</name>
<evidence type="ECO:0000256" key="2">
    <source>
        <dbReference type="ARBA" id="ARBA00023140"/>
    </source>
</evidence>
<dbReference type="GO" id="GO:0005778">
    <property type="term" value="C:peroxisomal membrane"/>
    <property type="evidence" value="ECO:0007669"/>
    <property type="project" value="UniProtKB-SubCell"/>
</dbReference>
<evidence type="ECO:0000313" key="4">
    <source>
        <dbReference type="EMBL" id="PBC29168.1"/>
    </source>
</evidence>
<gene>
    <name evidence="4" type="ORF">APICC_03426</name>
</gene>
<evidence type="ECO:0000313" key="5">
    <source>
        <dbReference type="Proteomes" id="UP000242457"/>
    </source>
</evidence>
<dbReference type="InterPro" id="IPR008733">
    <property type="entry name" value="PEX11"/>
</dbReference>
<dbReference type="InterPro" id="IPR026510">
    <property type="entry name" value="PEX11C_met"/>
</dbReference>
<dbReference type="STRING" id="94128.A0A2A3EBS1"/>
<organism evidence="4 5">
    <name type="scientific">Apis cerana cerana</name>
    <name type="common">Oriental honeybee</name>
    <dbReference type="NCBI Taxonomy" id="94128"/>
    <lineage>
        <taxon>Eukaryota</taxon>
        <taxon>Metazoa</taxon>
        <taxon>Ecdysozoa</taxon>
        <taxon>Arthropoda</taxon>
        <taxon>Hexapoda</taxon>
        <taxon>Insecta</taxon>
        <taxon>Pterygota</taxon>
        <taxon>Neoptera</taxon>
        <taxon>Endopterygota</taxon>
        <taxon>Hymenoptera</taxon>
        <taxon>Apocrita</taxon>
        <taxon>Aculeata</taxon>
        <taxon>Apoidea</taxon>
        <taxon>Anthophila</taxon>
        <taxon>Apidae</taxon>
        <taxon>Apis</taxon>
    </lineage>
</organism>
<proteinExistence type="predicted"/>
<dbReference type="EMBL" id="KZ288292">
    <property type="protein sequence ID" value="PBC29168.1"/>
    <property type="molecule type" value="Genomic_DNA"/>
</dbReference>
<dbReference type="PANTHER" id="PTHR20990">
    <property type="entry name" value="PEROXISOMAL BIOGENESIS FACTOR 11"/>
    <property type="match status" value="1"/>
</dbReference>